<feature type="compositionally biased region" description="Basic residues" evidence="2">
    <location>
        <begin position="149"/>
        <end position="163"/>
    </location>
</feature>
<evidence type="ECO:0000313" key="3">
    <source>
        <dbReference type="EMBL" id="PXF48143.1"/>
    </source>
</evidence>
<evidence type="ECO:0000313" key="4">
    <source>
        <dbReference type="Proteomes" id="UP000247409"/>
    </source>
</evidence>
<protein>
    <submittedName>
        <fullName evidence="3">Uncharacterized protein</fullName>
    </submittedName>
</protein>
<evidence type="ECO:0000256" key="1">
    <source>
        <dbReference type="SAM" id="Coils"/>
    </source>
</evidence>
<sequence length="514" mass="54515">MDKIDVNIAWEECIPDLPLDTNNLPPLNALSNGLPNHPDLLDLLNFDSDKNIDSVTTPGKLPSPESLTTSTAPLNLTTDSFTPSPETLSQCTDDSTPPPSLLSPQFIVELPSDNSTVGSRISSPSHTSFEQLPSPQQSAPASPQSTKRSPSKSKQRRQRRSSKKSKESDANSKDSLVLELTTRLTSAGAEATALRKRVASLTQENRSLRAALDHANARLVAVAQAAAAAPPTTQPPIVVGLAQMSQEVAGRISGALTVNDVEEAPKKKRKRVTGAATTMACVMFMWGAFVGTPGLLKAASNVFGGDNSNLPAIWKGNSGAPSAVPAVPAPHMQEGWQPSCMSVLKELPDKSSEDDEETNQHQDGGLAKDEPLVVEEKPTKMDIDVSSAEKMFVDMRDEDAAKVVALADFRGQAQPQYSYVLCRDAQAAIGSIKACSESKKRGEPCGPPHTISLILPAATAGMEDENDTDSMPALAEVQCSIMSVARIPTPSVNNDNSYGRVIATVPQSGTVIHG</sequence>
<feature type="coiled-coil region" evidence="1">
    <location>
        <begin position="191"/>
        <end position="218"/>
    </location>
</feature>
<evidence type="ECO:0000256" key="2">
    <source>
        <dbReference type="SAM" id="MobiDB-lite"/>
    </source>
</evidence>
<feature type="region of interest" description="Disordered" evidence="2">
    <location>
        <begin position="347"/>
        <end position="373"/>
    </location>
</feature>
<reference evidence="3 4" key="1">
    <citation type="journal article" date="2018" name="Mol. Biol. Evol.">
        <title>Analysis of the draft genome of the red seaweed Gracilariopsis chorda provides insights into genome size evolution in Rhodophyta.</title>
        <authorList>
            <person name="Lee J."/>
            <person name="Yang E.C."/>
            <person name="Graf L."/>
            <person name="Yang J.H."/>
            <person name="Qiu H."/>
            <person name="Zel Zion U."/>
            <person name="Chan C.X."/>
            <person name="Stephens T.G."/>
            <person name="Weber A.P.M."/>
            <person name="Boo G.H."/>
            <person name="Boo S.M."/>
            <person name="Kim K.M."/>
            <person name="Shin Y."/>
            <person name="Jung M."/>
            <person name="Lee S.J."/>
            <person name="Yim H.S."/>
            <person name="Lee J.H."/>
            <person name="Bhattacharya D."/>
            <person name="Yoon H.S."/>
        </authorList>
    </citation>
    <scope>NUCLEOTIDE SEQUENCE [LARGE SCALE GENOMIC DNA]</scope>
    <source>
        <strain evidence="3 4">SKKU-2015</strain>
        <tissue evidence="3">Whole body</tissue>
    </source>
</reference>
<keyword evidence="1" id="KW-0175">Coiled coil</keyword>
<accession>A0A2V3J1F2</accession>
<feature type="compositionally biased region" description="Polar residues" evidence="2">
    <location>
        <begin position="65"/>
        <end position="91"/>
    </location>
</feature>
<organism evidence="3 4">
    <name type="scientific">Gracilariopsis chorda</name>
    <dbReference type="NCBI Taxonomy" id="448386"/>
    <lineage>
        <taxon>Eukaryota</taxon>
        <taxon>Rhodophyta</taxon>
        <taxon>Florideophyceae</taxon>
        <taxon>Rhodymeniophycidae</taxon>
        <taxon>Gracilariales</taxon>
        <taxon>Gracilariaceae</taxon>
        <taxon>Gracilariopsis</taxon>
    </lineage>
</organism>
<dbReference type="EMBL" id="NBIV01000016">
    <property type="protein sequence ID" value="PXF48143.1"/>
    <property type="molecule type" value="Genomic_DNA"/>
</dbReference>
<feature type="region of interest" description="Disordered" evidence="2">
    <location>
        <begin position="55"/>
        <end position="175"/>
    </location>
</feature>
<feature type="compositionally biased region" description="Polar residues" evidence="2">
    <location>
        <begin position="112"/>
        <end position="130"/>
    </location>
</feature>
<comment type="caution">
    <text evidence="3">The sequence shown here is derived from an EMBL/GenBank/DDBJ whole genome shotgun (WGS) entry which is preliminary data.</text>
</comment>
<dbReference type="AlphaFoldDB" id="A0A2V3J1F2"/>
<name>A0A2V3J1F2_9FLOR</name>
<proteinExistence type="predicted"/>
<dbReference type="Proteomes" id="UP000247409">
    <property type="component" value="Unassembled WGS sequence"/>
</dbReference>
<keyword evidence="4" id="KW-1185">Reference proteome</keyword>
<dbReference type="OrthoDB" id="10405871at2759"/>
<feature type="compositionally biased region" description="Low complexity" evidence="2">
    <location>
        <begin position="131"/>
        <end position="148"/>
    </location>
</feature>
<gene>
    <name evidence="3" type="ORF">BWQ96_02095</name>
</gene>